<dbReference type="PANTHER" id="PTHR33991">
    <property type="entry name" value="DNA REPAIR PROTEIN RECO"/>
    <property type="match status" value="1"/>
</dbReference>
<dbReference type="PANTHER" id="PTHR33991:SF1">
    <property type="entry name" value="DNA REPAIR PROTEIN RECO"/>
    <property type="match status" value="1"/>
</dbReference>
<organism evidence="1 2">
    <name type="scientific">Coraliomargarita algicola</name>
    <dbReference type="NCBI Taxonomy" id="3092156"/>
    <lineage>
        <taxon>Bacteria</taxon>
        <taxon>Pseudomonadati</taxon>
        <taxon>Verrucomicrobiota</taxon>
        <taxon>Opitutia</taxon>
        <taxon>Puniceicoccales</taxon>
        <taxon>Coraliomargaritaceae</taxon>
        <taxon>Coraliomargarita</taxon>
    </lineage>
</organism>
<reference evidence="1 2" key="1">
    <citation type="submission" date="2023-11" db="EMBL/GenBank/DDBJ databases">
        <title>Coraliomargarita sp. nov., isolated from marine algae.</title>
        <authorList>
            <person name="Lee J.K."/>
            <person name="Baek J.H."/>
            <person name="Kim J.M."/>
            <person name="Choi D.G."/>
            <person name="Jeon C.O."/>
        </authorList>
    </citation>
    <scope>NUCLEOTIDE SEQUENCE [LARGE SCALE GENOMIC DNA]</scope>
    <source>
        <strain evidence="1 2">J2-16</strain>
    </source>
</reference>
<evidence type="ECO:0008006" key="3">
    <source>
        <dbReference type="Google" id="ProtNLM"/>
    </source>
</evidence>
<protein>
    <recommendedName>
        <fullName evidence="3">DNA repair protein RecO</fullName>
    </recommendedName>
</protein>
<sequence>MAEHEEALVLKTEPSGESFLKLHLLTAESGVFLCLKRLSKKKHTSTTPDLFDQAAIILESSQQGTMRFVKEYQLTQRREQIGQSYHSLRNASRLSQLLVANASHMPESERLFVLTARALDAFAQDKAPEVVLLKSLYLLLKDEGYPVRESWWPTLHADLRQSARTLLSQPAPARLEPTAKKVCERIEQHLSLWMRHHTDLIIPD</sequence>
<dbReference type="InterPro" id="IPR003717">
    <property type="entry name" value="RecO"/>
</dbReference>
<dbReference type="Proteomes" id="UP001324993">
    <property type="component" value="Chromosome"/>
</dbReference>
<gene>
    <name evidence="1" type="ORF">SH580_13900</name>
</gene>
<accession>A0ABZ0RHM7</accession>
<keyword evidence="2" id="KW-1185">Reference proteome</keyword>
<evidence type="ECO:0000313" key="1">
    <source>
        <dbReference type="EMBL" id="WPJ94525.1"/>
    </source>
</evidence>
<dbReference type="RefSeq" id="WP_319831449.1">
    <property type="nucleotide sequence ID" value="NZ_CP138858.1"/>
</dbReference>
<evidence type="ECO:0000313" key="2">
    <source>
        <dbReference type="Proteomes" id="UP001324993"/>
    </source>
</evidence>
<name>A0ABZ0RHM7_9BACT</name>
<proteinExistence type="predicted"/>
<dbReference type="EMBL" id="CP138858">
    <property type="protein sequence ID" value="WPJ94525.1"/>
    <property type="molecule type" value="Genomic_DNA"/>
</dbReference>